<organism evidence="1 2">
    <name type="scientific">Methyloceanibacter stevinii</name>
    <dbReference type="NCBI Taxonomy" id="1774970"/>
    <lineage>
        <taxon>Bacteria</taxon>
        <taxon>Pseudomonadati</taxon>
        <taxon>Pseudomonadota</taxon>
        <taxon>Alphaproteobacteria</taxon>
        <taxon>Hyphomicrobiales</taxon>
        <taxon>Hyphomicrobiaceae</taxon>
        <taxon>Methyloceanibacter</taxon>
    </lineage>
</organism>
<dbReference type="AlphaFoldDB" id="A0A1E3VPA4"/>
<comment type="caution">
    <text evidence="1">The sequence shown here is derived from an EMBL/GenBank/DDBJ whole genome shotgun (WGS) entry which is preliminary data.</text>
</comment>
<dbReference type="Proteomes" id="UP000094172">
    <property type="component" value="Unassembled WGS sequence"/>
</dbReference>
<evidence type="ECO:0000313" key="1">
    <source>
        <dbReference type="EMBL" id="ODR95354.1"/>
    </source>
</evidence>
<reference evidence="1 2" key="1">
    <citation type="journal article" date="2016" name="Environ. Microbiol.">
        <title>New Methyloceanibacter diversity from North Sea sediments includes methanotroph containing solely the soluble methane monooxygenase.</title>
        <authorList>
            <person name="Vekeman B."/>
            <person name="Kerckhof F.M."/>
            <person name="Cremers G."/>
            <person name="de Vos P."/>
            <person name="Vandamme P."/>
            <person name="Boon N."/>
            <person name="Op den Camp H.J."/>
            <person name="Heylen K."/>
        </authorList>
    </citation>
    <scope>NUCLEOTIDE SEQUENCE [LARGE SCALE GENOMIC DNA]</scope>
    <source>
        <strain evidence="1 2">R-67176</strain>
    </source>
</reference>
<sequence length="92" mass="10628">MKERGNGGSRKNAGSAYKIKLRGRDGAPMSMRELRQGLFDIVRELERYEAYRAKWATLYLTLVDEDGNEIRIDTRGERILYPYKSIADEKGL</sequence>
<proteinExistence type="predicted"/>
<evidence type="ECO:0000313" key="2">
    <source>
        <dbReference type="Proteomes" id="UP000094172"/>
    </source>
</evidence>
<gene>
    <name evidence="1" type="ORF">AUC70_05850</name>
</gene>
<accession>A0A1E3VPA4</accession>
<name>A0A1E3VPA4_9HYPH</name>
<keyword evidence="2" id="KW-1185">Reference proteome</keyword>
<dbReference type="EMBL" id="LPWE01000011">
    <property type="protein sequence ID" value="ODR95354.1"/>
    <property type="molecule type" value="Genomic_DNA"/>
</dbReference>
<protein>
    <submittedName>
        <fullName evidence="1">Uncharacterized protein</fullName>
    </submittedName>
</protein>